<dbReference type="SUPFAM" id="SSF48371">
    <property type="entry name" value="ARM repeat"/>
    <property type="match status" value="1"/>
</dbReference>
<feature type="compositionally biased region" description="Polar residues" evidence="2">
    <location>
        <begin position="1"/>
        <end position="21"/>
    </location>
</feature>
<accession>A0A0G2DTS9</accession>
<dbReference type="InterPro" id="IPR029451">
    <property type="entry name" value="RICTOR_M"/>
</dbReference>
<dbReference type="InterPro" id="IPR028268">
    <property type="entry name" value="Pianissimo_fam"/>
</dbReference>
<dbReference type="EMBL" id="LCWF01000231">
    <property type="protein sequence ID" value="KKY14327.1"/>
    <property type="molecule type" value="Genomic_DNA"/>
</dbReference>
<feature type="domain" description="Rapamycin-insensitive companion of mTOR N-terminal" evidence="5">
    <location>
        <begin position="169"/>
        <end position="533"/>
    </location>
</feature>
<feature type="region of interest" description="Disordered" evidence="2">
    <location>
        <begin position="586"/>
        <end position="605"/>
    </location>
</feature>
<evidence type="ECO:0000313" key="8">
    <source>
        <dbReference type="Proteomes" id="UP000053317"/>
    </source>
</evidence>
<feature type="region of interest" description="Disordered" evidence="2">
    <location>
        <begin position="1"/>
        <end position="35"/>
    </location>
</feature>
<dbReference type="Pfam" id="PF14663">
    <property type="entry name" value="RasGEF_N_2"/>
    <property type="match status" value="1"/>
</dbReference>
<dbReference type="SMART" id="SM00742">
    <property type="entry name" value="Hr1"/>
    <property type="match status" value="1"/>
</dbReference>
<dbReference type="Pfam" id="PF14664">
    <property type="entry name" value="RICTOR_N"/>
    <property type="match status" value="1"/>
</dbReference>
<feature type="domain" description="Rapamycin-insensitive companion of mTOR middle" evidence="4">
    <location>
        <begin position="607"/>
        <end position="831"/>
    </location>
</feature>
<reference evidence="7 8" key="2">
    <citation type="submission" date="2015-05" db="EMBL/GenBank/DDBJ databases">
        <authorList>
            <person name="Morales-Cruz A."/>
            <person name="Amrine K.C."/>
            <person name="Cantu D."/>
        </authorList>
    </citation>
    <scope>NUCLEOTIDE SEQUENCE [LARGE SCALE GENOMIC DNA]</scope>
    <source>
        <strain evidence="7">UCRPC4</strain>
    </source>
</reference>
<dbReference type="GO" id="GO:0038203">
    <property type="term" value="P:TORC2 signaling"/>
    <property type="evidence" value="ECO:0007669"/>
    <property type="project" value="TreeGrafter"/>
</dbReference>
<feature type="compositionally biased region" description="Polar residues" evidence="2">
    <location>
        <begin position="138"/>
        <end position="148"/>
    </location>
</feature>
<dbReference type="Proteomes" id="UP000053317">
    <property type="component" value="Unassembled WGS sequence"/>
</dbReference>
<evidence type="ECO:0000259" key="3">
    <source>
        <dbReference type="SMART" id="SM00742"/>
    </source>
</evidence>
<evidence type="ECO:0000256" key="2">
    <source>
        <dbReference type="SAM" id="MobiDB-lite"/>
    </source>
</evidence>
<gene>
    <name evidence="7" type="ORF">UCRPC4_g06782</name>
</gene>
<organism evidence="7 8">
    <name type="scientific">Phaeomoniella chlamydospora</name>
    <name type="common">Phaeoacremonium chlamydosporum</name>
    <dbReference type="NCBI Taxonomy" id="158046"/>
    <lineage>
        <taxon>Eukaryota</taxon>
        <taxon>Fungi</taxon>
        <taxon>Dikarya</taxon>
        <taxon>Ascomycota</taxon>
        <taxon>Pezizomycotina</taxon>
        <taxon>Eurotiomycetes</taxon>
        <taxon>Chaetothyriomycetidae</taxon>
        <taxon>Phaeomoniellales</taxon>
        <taxon>Phaeomoniellaceae</taxon>
        <taxon>Phaeomoniella</taxon>
    </lineage>
</organism>
<keyword evidence="8" id="KW-1185">Reference proteome</keyword>
<dbReference type="GO" id="GO:0031932">
    <property type="term" value="C:TORC2 complex"/>
    <property type="evidence" value="ECO:0007669"/>
    <property type="project" value="InterPro"/>
</dbReference>
<reference evidence="7 8" key="1">
    <citation type="submission" date="2015-05" db="EMBL/GenBank/DDBJ databases">
        <title>Distinctive expansion of gene families associated with plant cell wall degradation and secondary metabolism in the genomes of grapevine trunk pathogens.</title>
        <authorList>
            <person name="Lawrence D.P."/>
            <person name="Travadon R."/>
            <person name="Rolshausen P.E."/>
            <person name="Baumgartner K."/>
        </authorList>
    </citation>
    <scope>NUCLEOTIDE SEQUENCE [LARGE SCALE GENOMIC DNA]</scope>
    <source>
        <strain evidence="7">UCRPC4</strain>
    </source>
</reference>
<dbReference type="SMART" id="SM01310">
    <property type="entry name" value="RICTOR_V"/>
    <property type="match status" value="1"/>
</dbReference>
<dbReference type="InterPro" id="IPR036274">
    <property type="entry name" value="HR1_rpt_sf"/>
</dbReference>
<dbReference type="InterPro" id="IPR028267">
    <property type="entry name" value="Pianissimo_N"/>
</dbReference>
<dbReference type="SMART" id="SM01307">
    <property type="entry name" value="RICTOR_M"/>
    <property type="match status" value="1"/>
</dbReference>
<dbReference type="InterPro" id="IPR016024">
    <property type="entry name" value="ARM-type_fold"/>
</dbReference>
<protein>
    <submittedName>
        <fullName evidence="7">Putative cytosolic regulator</fullName>
    </submittedName>
</protein>
<dbReference type="InterPro" id="IPR011072">
    <property type="entry name" value="HR1_rho-bd"/>
</dbReference>
<dbReference type="SMART" id="SM01308">
    <property type="entry name" value="RICTOR_N"/>
    <property type="match status" value="1"/>
</dbReference>
<dbReference type="InterPro" id="IPR029452">
    <property type="entry name" value="RICTOR_V"/>
</dbReference>
<name>A0A0G2DTS9_PHACM</name>
<evidence type="ECO:0000259" key="5">
    <source>
        <dbReference type="SMART" id="SM01308"/>
    </source>
</evidence>
<dbReference type="Pfam" id="PF14666">
    <property type="entry name" value="RICTOR_M"/>
    <property type="match status" value="1"/>
</dbReference>
<evidence type="ECO:0000259" key="4">
    <source>
        <dbReference type="SMART" id="SM01307"/>
    </source>
</evidence>
<feature type="domain" description="REM-1" evidence="3">
    <location>
        <begin position="36"/>
        <end position="105"/>
    </location>
</feature>
<dbReference type="PANTHER" id="PTHR13298">
    <property type="entry name" value="CYTOSOLIC REGULATOR PIANISSIMO"/>
    <property type="match status" value="1"/>
</dbReference>
<evidence type="ECO:0000256" key="1">
    <source>
        <dbReference type="ARBA" id="ARBA00008878"/>
    </source>
</evidence>
<feature type="region of interest" description="Disordered" evidence="2">
    <location>
        <begin position="97"/>
        <end position="148"/>
    </location>
</feature>
<evidence type="ECO:0000313" key="7">
    <source>
        <dbReference type="EMBL" id="KKY14327.1"/>
    </source>
</evidence>
<dbReference type="AlphaFoldDB" id="A0A0G2DTS9"/>
<dbReference type="Pfam" id="PF14668">
    <property type="entry name" value="RICTOR_V"/>
    <property type="match status" value="1"/>
</dbReference>
<dbReference type="SMART" id="SM01303">
    <property type="entry name" value="RasGEF_N_2"/>
    <property type="match status" value="1"/>
</dbReference>
<comment type="caution">
    <text evidence="7">The sequence shown here is derived from an EMBL/GenBank/DDBJ whole genome shotgun (WGS) entry which is preliminary data.</text>
</comment>
<comment type="similarity">
    <text evidence="1">Belongs to the RICTOR family.</text>
</comment>
<dbReference type="InterPro" id="IPR029453">
    <property type="entry name" value="Rictor_IV"/>
</dbReference>
<dbReference type="OrthoDB" id="271111at2759"/>
<dbReference type="SUPFAM" id="SSF46585">
    <property type="entry name" value="HR1 repeat"/>
    <property type="match status" value="1"/>
</dbReference>
<proteinExistence type="inferred from homology"/>
<dbReference type="PANTHER" id="PTHR13298:SF11">
    <property type="entry name" value="RAPAMYCIN-INSENSITIVE COMPANION OF MTOR"/>
    <property type="match status" value="1"/>
</dbReference>
<dbReference type="CDD" id="cd11627">
    <property type="entry name" value="HR1_Ste20-like"/>
    <property type="match status" value="1"/>
</dbReference>
<dbReference type="Gene3D" id="1.10.287.160">
    <property type="entry name" value="HR1 repeat"/>
    <property type="match status" value="1"/>
</dbReference>
<sequence length="1223" mass="136301">MKSTASTRTTTPKNEINNPWSAQVGKEADGLGTSEQRQAVVMGKIAKETKIKLGTENMLEVLLTKNSKQTREQRLKVENELSSSNRKIAALKLELEEEMQRANSPSTPPRQPANGSYRGSPLRSPSRGGDNADGEAGTATNFESESPTYVLTETLQELEVDSMTPDYYIERANKLVELFKRNPTLKYDLAWNVFGVRMQTMLLSDRTEVVAAGYRLTRYAIADRTSIQRIRSHHTDELVTLSLVKKGKAILEREQALKFVRAFLDVKDGVREISRAVVRTIVSVSEHSDDRLRHMCTLTLIEILAKDAATVVAAGGMSTLTDTLSEGTFPASDGLAAGLLHIFDYPSGRRSLKSGRELECVFAPFTDPLYAGGQEENLKACAKAIAAMLKTWPGFLTLSMQRALAIRSLLESLKYPSIQAKDLILELLFDVLRIKQPPIFTTFLAGRRLTTYGRVANVRSEDVLESSAIESDYGADRYDLKAHFTALVLATFLEAGLVPSLIALVEEEDDQAIKRKATLLLTEVLKLADRSLPSTMSVHFQVLPGLQAKFIRNGIATGGGNNGMIFLIDSISRILNRFEAANQSPVKQRSLEGVNNPGRKSKLPPVLDEESFRKAMLETGIVTGREWALWKWDLIQDIIEGPLTEPVRLGEAMRFGKFMKRLVGFYRPFKGKFSKCYNNKSSQRYIKAGCALMKSLVKTVEGSKYLIEDKLLRQVAECLAQIDRLSGITSSTPIFSRAGMTSSMSGGYFQMLGALSTEPRGIVMMERWHMINMFYHIIDLHDRPDLIQALLANMDYSSESHLRVMLSKALTAGAKDTRLIATRLLRKYIIGVKPPVSTFGQKNSQWVLKLLLTQLYDPDVEVGETAVRILEEACNKRENLEFVVKCRPALDHLGEIGAPLLLRFLSTSVGYHYLDNLDYITQEMDDWFLGRNDAYVNLVEASLSRAYNGHFSKAVTGTEELMPIEDLGVAPPHFYRELARTSEGCRLLRQSGHFYEFASSVHDFDVTEEDPEALLKIKGCLWAIGNVGSMELGAPFLEESEVVSSIIRIAEQAQVMSLRGTACFVLGLISRSAHGLEMIMEHGWDTASNMHGESLGLCMPRDLGRLSKIEFSRPPVDRREEADLIRKFKAAKSDPDPLHARILKSMVDLGNAVLSKRAASELNAAKAKKPDAFRDVGLFRKTLIILESHHVKFPARQFALDLFDKEVLRSVVLDEDSDDSDDG</sequence>
<dbReference type="Pfam" id="PF02185">
    <property type="entry name" value="HR1"/>
    <property type="match status" value="1"/>
</dbReference>
<feature type="domain" description="Rapamycin-insensitive companion of mTOR" evidence="6">
    <location>
        <begin position="1014"/>
        <end position="1086"/>
    </location>
</feature>
<evidence type="ECO:0000259" key="6">
    <source>
        <dbReference type="SMART" id="SM01310"/>
    </source>
</evidence>